<keyword evidence="1" id="KW-1133">Transmembrane helix</keyword>
<evidence type="ECO:0000256" key="1">
    <source>
        <dbReference type="SAM" id="Phobius"/>
    </source>
</evidence>
<comment type="caution">
    <text evidence="2">The sequence shown here is derived from an EMBL/GenBank/DDBJ whole genome shotgun (WGS) entry which is preliminary data.</text>
</comment>
<accession>A0ABQ6IDR0</accession>
<sequence length="305" mass="32132">MNARRGRSRGTGWLALFLIVAVTVAAIVYVPRIWERYGDEYLASDRCTVTVGERTDSKTAEQAENIAIIVAGSMRWGLPARAATIAVATAIQESTLRNIDYGDRDSIGLFQQRPSQGWGSVEEIMDPYYATDRFYEALIKVDGWQDAEITDAAQAVQRSGFPLAYADHEEEGRLWASALTGNGGTVTCDLSPASEPTSTQAFADRVAADFGDDAYVLAPVGVAGTDGARSDTVLRVTGASDAATAALAQWAVAVSAGESVTVADGSGGAWVRAADAVETTPEPGTLTGGDGAEIWLRTSAPEDEG</sequence>
<proteinExistence type="predicted"/>
<reference evidence="3" key="1">
    <citation type="journal article" date="2019" name="Int. J. Syst. Evol. Microbiol.">
        <title>The Global Catalogue of Microorganisms (GCM) 10K type strain sequencing project: providing services to taxonomists for standard genome sequencing and annotation.</title>
        <authorList>
            <consortium name="The Broad Institute Genomics Platform"/>
            <consortium name="The Broad Institute Genome Sequencing Center for Infectious Disease"/>
            <person name="Wu L."/>
            <person name="Ma J."/>
        </authorList>
    </citation>
    <scope>NUCLEOTIDE SEQUENCE [LARGE SCALE GENOMIC DNA]</scope>
    <source>
        <strain evidence="3">NBRC 112299</strain>
    </source>
</reference>
<organism evidence="2 3">
    <name type="scientific">Demequina litorisediminis</name>
    <dbReference type="NCBI Taxonomy" id="1849022"/>
    <lineage>
        <taxon>Bacteria</taxon>
        <taxon>Bacillati</taxon>
        <taxon>Actinomycetota</taxon>
        <taxon>Actinomycetes</taxon>
        <taxon>Micrococcales</taxon>
        <taxon>Demequinaceae</taxon>
        <taxon>Demequina</taxon>
    </lineage>
</organism>
<name>A0ABQ6IDR0_9MICO</name>
<dbReference type="RefSeq" id="WP_284327644.1">
    <property type="nucleotide sequence ID" value="NZ_BSUN01000001.1"/>
</dbReference>
<keyword evidence="3" id="KW-1185">Reference proteome</keyword>
<gene>
    <name evidence="2" type="ORF">GCM10025876_10820</name>
</gene>
<evidence type="ECO:0000313" key="3">
    <source>
        <dbReference type="Proteomes" id="UP001157125"/>
    </source>
</evidence>
<evidence type="ECO:0000313" key="2">
    <source>
        <dbReference type="EMBL" id="GMA34878.1"/>
    </source>
</evidence>
<dbReference type="EMBL" id="BSUN01000001">
    <property type="protein sequence ID" value="GMA34878.1"/>
    <property type="molecule type" value="Genomic_DNA"/>
</dbReference>
<protein>
    <submittedName>
        <fullName evidence="2">Uncharacterized protein</fullName>
    </submittedName>
</protein>
<keyword evidence="1" id="KW-0472">Membrane</keyword>
<feature type="transmembrane region" description="Helical" evidence="1">
    <location>
        <begin position="12"/>
        <end position="34"/>
    </location>
</feature>
<dbReference type="Proteomes" id="UP001157125">
    <property type="component" value="Unassembled WGS sequence"/>
</dbReference>
<keyword evidence="1" id="KW-0812">Transmembrane</keyword>